<dbReference type="AlphaFoldDB" id="A0A319EK68"/>
<dbReference type="Pfam" id="PF06293">
    <property type="entry name" value="Kdo"/>
    <property type="match status" value="1"/>
</dbReference>
<dbReference type="GO" id="GO:0004672">
    <property type="term" value="F:protein kinase activity"/>
    <property type="evidence" value="ECO:0007669"/>
    <property type="project" value="InterPro"/>
</dbReference>
<name>A0A319EK68_ASPSB</name>
<reference evidence="2 3" key="1">
    <citation type="submission" date="2018-02" db="EMBL/GenBank/DDBJ databases">
        <title>The genomes of Aspergillus section Nigri reveals drivers in fungal speciation.</title>
        <authorList>
            <consortium name="DOE Joint Genome Institute"/>
            <person name="Vesth T.C."/>
            <person name="Nybo J."/>
            <person name="Theobald S."/>
            <person name="Brandl J."/>
            <person name="Frisvad J.C."/>
            <person name="Nielsen K.F."/>
            <person name="Lyhne E.K."/>
            <person name="Kogle M.E."/>
            <person name="Kuo A."/>
            <person name="Riley R."/>
            <person name="Clum A."/>
            <person name="Nolan M."/>
            <person name="Lipzen A."/>
            <person name="Salamov A."/>
            <person name="Henrissat B."/>
            <person name="Wiebenga A."/>
            <person name="De vries R.P."/>
            <person name="Grigoriev I.V."/>
            <person name="Mortensen U.H."/>
            <person name="Andersen M.R."/>
            <person name="Baker S.E."/>
        </authorList>
    </citation>
    <scope>NUCLEOTIDE SEQUENCE [LARGE SCALE GENOMIC DNA]</scope>
    <source>
        <strain evidence="2 3">CBS 121057</strain>
    </source>
</reference>
<feature type="domain" description="Protein kinase" evidence="1">
    <location>
        <begin position="9"/>
        <end position="240"/>
    </location>
</feature>
<dbReference type="InterPro" id="IPR011009">
    <property type="entry name" value="Kinase-like_dom_sf"/>
</dbReference>
<gene>
    <name evidence="2" type="ORF">BO78DRAFT_359829</name>
</gene>
<dbReference type="Gene3D" id="1.10.510.10">
    <property type="entry name" value="Transferase(Phosphotransferase) domain 1"/>
    <property type="match status" value="1"/>
</dbReference>
<dbReference type="EMBL" id="KZ826320">
    <property type="protein sequence ID" value="PYI10662.1"/>
    <property type="molecule type" value="Genomic_DNA"/>
</dbReference>
<protein>
    <recommendedName>
        <fullName evidence="1">Protein kinase domain-containing protein</fullName>
    </recommendedName>
</protein>
<dbReference type="OrthoDB" id="4185642at2759"/>
<dbReference type="SUPFAM" id="SSF56112">
    <property type="entry name" value="Protein kinase-like (PK-like)"/>
    <property type="match status" value="1"/>
</dbReference>
<accession>A0A319EK68</accession>
<sequence>MARIELSDISFIDQIRRSDVSSIFHTMWTGKECILKVYHATQPSPADPPNREIDPFKCESAAFARLCERGLCDQGYVPPFYGFVEQINPVDASPHLKDFLEGRSRPNAILLEYIPNLRPITLSNFSEKRAHKLYQILQAIHRAGIYHGDPYPRNMMVQEDTDRVLWIDFDRAQAFTPESLQRYQVKWLEEEADMMDYFVKALTADARDGGIYRTWACYYEGYKPSWEPDDEEYFKKVLEV</sequence>
<dbReference type="PROSITE" id="PS50011">
    <property type="entry name" value="PROTEIN_KINASE_DOM"/>
    <property type="match status" value="1"/>
</dbReference>
<dbReference type="InterPro" id="IPR000719">
    <property type="entry name" value="Prot_kinase_dom"/>
</dbReference>
<dbReference type="GO" id="GO:0005524">
    <property type="term" value="F:ATP binding"/>
    <property type="evidence" value="ECO:0007669"/>
    <property type="project" value="InterPro"/>
</dbReference>
<evidence type="ECO:0000313" key="3">
    <source>
        <dbReference type="Proteomes" id="UP000248423"/>
    </source>
</evidence>
<proteinExistence type="predicted"/>
<keyword evidence="3" id="KW-1185">Reference proteome</keyword>
<dbReference type="VEuPathDB" id="FungiDB:BO78DRAFT_359829"/>
<evidence type="ECO:0000313" key="2">
    <source>
        <dbReference type="EMBL" id="PYI10662.1"/>
    </source>
</evidence>
<dbReference type="Proteomes" id="UP000248423">
    <property type="component" value="Unassembled WGS sequence"/>
</dbReference>
<organism evidence="2 3">
    <name type="scientific">Aspergillus sclerotiicarbonarius (strain CBS 121057 / IBT 28362)</name>
    <dbReference type="NCBI Taxonomy" id="1448318"/>
    <lineage>
        <taxon>Eukaryota</taxon>
        <taxon>Fungi</taxon>
        <taxon>Dikarya</taxon>
        <taxon>Ascomycota</taxon>
        <taxon>Pezizomycotina</taxon>
        <taxon>Eurotiomycetes</taxon>
        <taxon>Eurotiomycetidae</taxon>
        <taxon>Eurotiales</taxon>
        <taxon>Aspergillaceae</taxon>
        <taxon>Aspergillus</taxon>
        <taxon>Aspergillus subgen. Circumdati</taxon>
    </lineage>
</organism>
<dbReference type="STRING" id="1448318.A0A319EK68"/>
<evidence type="ECO:0000259" key="1">
    <source>
        <dbReference type="PROSITE" id="PS50011"/>
    </source>
</evidence>